<dbReference type="PANTHER" id="PTHR30483">
    <property type="entry name" value="LEUCINE-SPECIFIC-BINDING PROTEIN"/>
    <property type="match status" value="1"/>
</dbReference>
<evidence type="ECO:0000256" key="2">
    <source>
        <dbReference type="ARBA" id="ARBA00022729"/>
    </source>
</evidence>
<dbReference type="InterPro" id="IPR028081">
    <property type="entry name" value="Leu-bd"/>
</dbReference>
<keyword evidence="6" id="KW-1185">Reference proteome</keyword>
<dbReference type="Gene3D" id="3.40.50.2300">
    <property type="match status" value="2"/>
</dbReference>
<comment type="caution">
    <text evidence="5">The sequence shown here is derived from an EMBL/GenBank/DDBJ whole genome shotgun (WGS) entry which is preliminary data.</text>
</comment>
<dbReference type="Pfam" id="PF13458">
    <property type="entry name" value="Peripla_BP_6"/>
    <property type="match status" value="1"/>
</dbReference>
<feature type="signal peptide" evidence="3">
    <location>
        <begin position="1"/>
        <end position="21"/>
    </location>
</feature>
<feature type="domain" description="Leucine-binding protein" evidence="4">
    <location>
        <begin position="27"/>
        <end position="372"/>
    </location>
</feature>
<evidence type="ECO:0000313" key="6">
    <source>
        <dbReference type="Proteomes" id="UP000294575"/>
    </source>
</evidence>
<gene>
    <name evidence="5" type="ORF">DFQ45_11027</name>
</gene>
<sequence>MKHLLTVLALWTFAILPPVAAAEPAEPVVIGLSYPRTGHYKEEGLAQMRAALLAVEQINARGGVLGRPLALTHRDSAARPEKARANIDSMAAEGATMFFGSVSSAEAIAAGEQAKQHDRLYFATIGYSNDVTTEKGHRHIFRESTSATMTGRALGQYLTRHFPDKKYFYITADYNWGHTSESSLREHTDTLDSNVHPGVTVPFPNARRVDHVSALEQAAASDADVLVLVLYGNELVRAMRIADSMGLNRSKQIVVPNLTQTVLEQIGPSISVGTIGAEHWLWRVPEQENSQAGRDFIEHYKKKYEHYPSSASASAYTVIYQWADAVERSRSFATGAVQKALENHSYSLLKGPSQWRSFDHQNVQTVYVIKVNDLATVIGHPSRQDYFEIVHQLNGEQAAIGHEQWLAARKAAGQAETLQ</sequence>
<reference evidence="5 6" key="1">
    <citation type="submission" date="2019-03" db="EMBL/GenBank/DDBJ databases">
        <title>Genomic Encyclopedia of Type Strains, Phase IV (KMG-IV): sequencing the most valuable type-strain genomes for metagenomic binning, comparative biology and taxonomic classification.</title>
        <authorList>
            <person name="Goeker M."/>
        </authorList>
    </citation>
    <scope>NUCLEOTIDE SEQUENCE [LARGE SCALE GENOMIC DNA]</scope>
    <source>
        <strain evidence="5 6">DSM 28679</strain>
    </source>
</reference>
<evidence type="ECO:0000313" key="5">
    <source>
        <dbReference type="EMBL" id="TDQ36814.1"/>
    </source>
</evidence>
<comment type="similarity">
    <text evidence="1">Belongs to the leucine-binding protein family.</text>
</comment>
<dbReference type="EMBL" id="SNYK01000010">
    <property type="protein sequence ID" value="TDQ36814.1"/>
    <property type="molecule type" value="Genomic_DNA"/>
</dbReference>
<organism evidence="5 6">
    <name type="scientific">Thiopseudomonas denitrificans</name>
    <dbReference type="NCBI Taxonomy" id="1501432"/>
    <lineage>
        <taxon>Bacteria</taxon>
        <taxon>Pseudomonadati</taxon>
        <taxon>Pseudomonadota</taxon>
        <taxon>Gammaproteobacteria</taxon>
        <taxon>Pseudomonadales</taxon>
        <taxon>Pseudomonadaceae</taxon>
        <taxon>Thiopseudomonas</taxon>
    </lineage>
</organism>
<feature type="chain" id="PRO_5020206867" evidence="3">
    <location>
        <begin position="22"/>
        <end position="419"/>
    </location>
</feature>
<dbReference type="OrthoDB" id="9147078at2"/>
<proteinExistence type="inferred from homology"/>
<protein>
    <submittedName>
        <fullName evidence="5">Amino acid/amide ABC transporter substrate-binding protein (HAAT family)</fullName>
    </submittedName>
</protein>
<evidence type="ECO:0000259" key="4">
    <source>
        <dbReference type="Pfam" id="PF13458"/>
    </source>
</evidence>
<dbReference type="SUPFAM" id="SSF53822">
    <property type="entry name" value="Periplasmic binding protein-like I"/>
    <property type="match status" value="1"/>
</dbReference>
<dbReference type="RefSeq" id="WP_101497625.1">
    <property type="nucleotide sequence ID" value="NZ_LNJZ01000009.1"/>
</dbReference>
<keyword evidence="2 3" id="KW-0732">Signal</keyword>
<dbReference type="InterPro" id="IPR028082">
    <property type="entry name" value="Peripla_BP_I"/>
</dbReference>
<evidence type="ECO:0000256" key="3">
    <source>
        <dbReference type="SAM" id="SignalP"/>
    </source>
</evidence>
<dbReference type="InterPro" id="IPR051010">
    <property type="entry name" value="BCAA_transport"/>
</dbReference>
<dbReference type="Proteomes" id="UP000294575">
    <property type="component" value="Unassembled WGS sequence"/>
</dbReference>
<name>A0A4R6U189_9GAMM</name>
<dbReference type="PANTHER" id="PTHR30483:SF6">
    <property type="entry name" value="PERIPLASMIC BINDING PROTEIN OF ABC TRANSPORTER FOR NATURAL AMINO ACIDS"/>
    <property type="match status" value="1"/>
</dbReference>
<evidence type="ECO:0000256" key="1">
    <source>
        <dbReference type="ARBA" id="ARBA00010062"/>
    </source>
</evidence>
<dbReference type="AlphaFoldDB" id="A0A4R6U189"/>
<accession>A0A4R6U189</accession>